<dbReference type="Pfam" id="PF00668">
    <property type="entry name" value="Condensation"/>
    <property type="match status" value="2"/>
</dbReference>
<sequence length="1539" mass="164274">MAQRINPDGLQFQVGQYVEIHGPLNPALFESALRRAVAEADTLHARFPGIVGDGDGDGDIDGVPHQVLGPPGDWALRTLDLSHGPDPRAAAEQWMREELRTPMDLVHGPLFSFVLIKTAADRFVWYQGYHHIVTDGAGSTLFARRVAELYTAFHKGEPAGESPFSSLAALLDQEAEYRKSEEFERDRRYWLERFASPPQAARLTTEPGIEPSDFLRHTTLIGADEADRLREAARAARTHWSVVLTAVVAVYLHRLTGTQDITLGFAVSARKDPISRRTPGTLANILPLRVELSAATTWTDVLRRLSREVRMALSHQRYRGEDLARDLHLTGGVPALVGPEVNVMSFDWDLEFGECRATHHNLANGPVPDVSVMAYEQPDGGIRIDLNGNADLYGPQDLADHQRRLFALLEAVVVDAGRCVGGVELVSVAERAALLDRGSGGAGTAPGVLGERVVAGGDAVAVRCDEVALSYGELGSRSDRLARFLVGCGVGAERLVAVAMPRSVDLVVVLLAVLKAGGAYVPVDPGYPAERVRFMVEDAGPVLVVASGEVAGRLPSLGVPVVVLDDPETAREVDECPGTALTDADRLAPLYPSHPAYVMYTSGSTGTPKGVVVSHQSLVNTIAWAVETLGTRALSHVMMSTSASFDVSAFELFAPLACGGRVEIVDDAVALVGRLPHRPEASLVSGVPSALVQVAKAIGPRDFPGVVVCAGEALSGPAARTIGDALPGCRVLNAYGPTEATVYATAGWYEAEAEGAAPIGGPIAGMRVYVVDGGLGLVPVGVVGELYVAGVGLARGYAGRAGLTAERFVADPFGGPGERMYRTGDLVRWDAQGRLVFVGRVDDQVKVRGFRIELGEVEGAAAAHPSVGQVAVVVREDRPGDRRLVAYVVPAEGGPGCDAGVVREFVRGRLPEFMVPGAWVVLDRLPVTANGKLDRRALPVPEVRGSGSGRQPRTAVERTLCRLYAEVLGLERAGAEDGFYDLGGDSISTIQLVSRARAAGLVITPADVFAHKTVARLAHTATPVTGSARDQAVDVPIGEATPTPIMEWLREQGGPVGGFCQAMLMATPTGAGTPRLADVLQAVTDHHDALRLRLADRPDGTWSPEVTAAGTIRAAQRVRRIETTDGRPPESLLAEQFTAARGRLDPRAGVMWQAVHFDAGPRQSGRLLLVIHHLAVDGVSWRILLPDLAAVWAAMAAERPVEWQPVGTSFRRWAALLAAEADTEVRERELRHWEEALADVRPVVAGRTGGGRDTFGTAGNMALPMPGEDTEPLLTRVPGAFHAGVHDVLLAAFAVALDTWRERHGRGAAGGPVVVDVEGHGRSHLLAEEVDLSRTVGWFTALYPVRLEPGQVDQEEVRRGGPVLGRAVKRVKEQLRALPGEGLGYGLLRYLNPCTRPRLAALPTPDIRFNYLGRIAAPRGAAPWTPAGDGTSAAGDGTSGPLMAGADADAPLPYVLELNAVTYDGPDGPYLVAHWSWARGLLTEEEVSDLAQTWFTVLKAITAHAERPEAGGRTPSDLPLVNLDQDQIDRLEAAWRKKR</sequence>
<dbReference type="PROSITE" id="PS00012">
    <property type="entry name" value="PHOSPHOPANTETHEINE"/>
    <property type="match status" value="1"/>
</dbReference>
<dbReference type="Gene3D" id="3.30.300.30">
    <property type="match status" value="1"/>
</dbReference>
<keyword evidence="4" id="KW-0677">Repeat</keyword>
<dbReference type="InterPro" id="IPR010060">
    <property type="entry name" value="NRPS_synth"/>
</dbReference>
<evidence type="ECO:0000259" key="7">
    <source>
        <dbReference type="PROSITE" id="PS50075"/>
    </source>
</evidence>
<dbReference type="Gene3D" id="3.40.50.980">
    <property type="match status" value="2"/>
</dbReference>
<dbReference type="Proteomes" id="UP000756710">
    <property type="component" value="Unassembled WGS sequence"/>
</dbReference>
<evidence type="ECO:0000256" key="6">
    <source>
        <dbReference type="SAM" id="MobiDB-lite"/>
    </source>
</evidence>
<dbReference type="PROSITE" id="PS00455">
    <property type="entry name" value="AMP_BINDING"/>
    <property type="match status" value="1"/>
</dbReference>
<keyword evidence="2" id="KW-0596">Phosphopantetheine</keyword>
<gene>
    <name evidence="8" type="ORF">J2Z30_007644</name>
</gene>
<feature type="compositionally biased region" description="Low complexity" evidence="6">
    <location>
        <begin position="1425"/>
        <end position="1441"/>
    </location>
</feature>
<dbReference type="NCBIfam" id="TIGR01733">
    <property type="entry name" value="AA-adenyl-dom"/>
    <property type="match status" value="1"/>
</dbReference>
<evidence type="ECO:0000313" key="8">
    <source>
        <dbReference type="EMBL" id="MBP2066595.1"/>
    </source>
</evidence>
<evidence type="ECO:0000256" key="5">
    <source>
        <dbReference type="ARBA" id="ARBA00023194"/>
    </source>
</evidence>
<dbReference type="SUPFAM" id="SSF56801">
    <property type="entry name" value="Acetyl-CoA synthetase-like"/>
    <property type="match status" value="1"/>
</dbReference>
<evidence type="ECO:0000256" key="4">
    <source>
        <dbReference type="ARBA" id="ARBA00022737"/>
    </source>
</evidence>
<dbReference type="InterPro" id="IPR009081">
    <property type="entry name" value="PP-bd_ACP"/>
</dbReference>
<comment type="cofactor">
    <cofactor evidence="1">
        <name>pantetheine 4'-phosphate</name>
        <dbReference type="ChEBI" id="CHEBI:47942"/>
    </cofactor>
</comment>
<accession>A0ABS4N3L5</accession>
<dbReference type="InterPro" id="IPR010071">
    <property type="entry name" value="AA_adenyl_dom"/>
</dbReference>
<dbReference type="SUPFAM" id="SSF52777">
    <property type="entry name" value="CoA-dependent acyltransferases"/>
    <property type="match status" value="4"/>
</dbReference>
<dbReference type="InterPro" id="IPR025110">
    <property type="entry name" value="AMP-bd_C"/>
</dbReference>
<keyword evidence="5" id="KW-0045">Antibiotic biosynthesis</keyword>
<feature type="region of interest" description="Disordered" evidence="6">
    <location>
        <begin position="1422"/>
        <end position="1444"/>
    </location>
</feature>
<dbReference type="Pfam" id="PF00501">
    <property type="entry name" value="AMP-binding"/>
    <property type="match status" value="1"/>
</dbReference>
<dbReference type="Gene3D" id="1.10.1200.10">
    <property type="entry name" value="ACP-like"/>
    <property type="match status" value="1"/>
</dbReference>
<dbReference type="Gene3D" id="3.30.559.10">
    <property type="entry name" value="Chloramphenicol acetyltransferase-like domain"/>
    <property type="match status" value="2"/>
</dbReference>
<dbReference type="InterPro" id="IPR000873">
    <property type="entry name" value="AMP-dep_synth/lig_dom"/>
</dbReference>
<dbReference type="PANTHER" id="PTHR45527:SF1">
    <property type="entry name" value="FATTY ACID SYNTHASE"/>
    <property type="match status" value="1"/>
</dbReference>
<dbReference type="Gene3D" id="3.30.559.30">
    <property type="entry name" value="Nonribosomal peptide synthetase, condensation domain"/>
    <property type="match status" value="2"/>
</dbReference>
<evidence type="ECO:0000256" key="3">
    <source>
        <dbReference type="ARBA" id="ARBA00022553"/>
    </source>
</evidence>
<dbReference type="EMBL" id="JAGGLR010000025">
    <property type="protein sequence ID" value="MBP2066595.1"/>
    <property type="molecule type" value="Genomic_DNA"/>
</dbReference>
<dbReference type="InterPro" id="IPR023213">
    <property type="entry name" value="CAT-like_dom_sf"/>
</dbReference>
<dbReference type="PANTHER" id="PTHR45527">
    <property type="entry name" value="NONRIBOSOMAL PEPTIDE SYNTHETASE"/>
    <property type="match status" value="1"/>
</dbReference>
<keyword evidence="9" id="KW-1185">Reference proteome</keyword>
<dbReference type="Gene3D" id="2.30.38.10">
    <property type="entry name" value="Luciferase, Domain 3"/>
    <property type="match status" value="1"/>
</dbReference>
<dbReference type="InterPro" id="IPR020845">
    <property type="entry name" value="AMP-binding_CS"/>
</dbReference>
<dbReference type="Pfam" id="PF00550">
    <property type="entry name" value="PP-binding"/>
    <property type="match status" value="1"/>
</dbReference>
<dbReference type="Pfam" id="PF13193">
    <property type="entry name" value="AMP-binding_C"/>
    <property type="match status" value="1"/>
</dbReference>
<dbReference type="NCBIfam" id="TIGR01720">
    <property type="entry name" value="NRPS-para261"/>
    <property type="match status" value="1"/>
</dbReference>
<dbReference type="InterPro" id="IPR006162">
    <property type="entry name" value="Ppantetheine_attach_site"/>
</dbReference>
<dbReference type="PROSITE" id="PS50075">
    <property type="entry name" value="CARRIER"/>
    <property type="match status" value="1"/>
</dbReference>
<protein>
    <submittedName>
        <fullName evidence="8">Amino acid adenylation domain-containing protein/non-ribosomal peptide synthase protein (TIGR01720 family)</fullName>
    </submittedName>
</protein>
<evidence type="ECO:0000256" key="2">
    <source>
        <dbReference type="ARBA" id="ARBA00022450"/>
    </source>
</evidence>
<proteinExistence type="predicted"/>
<feature type="domain" description="Carrier" evidence="7">
    <location>
        <begin position="951"/>
        <end position="1025"/>
    </location>
</feature>
<dbReference type="SUPFAM" id="SSF47336">
    <property type="entry name" value="ACP-like"/>
    <property type="match status" value="1"/>
</dbReference>
<dbReference type="CDD" id="cd05930">
    <property type="entry name" value="A_NRPS"/>
    <property type="match status" value="1"/>
</dbReference>
<dbReference type="InterPro" id="IPR001242">
    <property type="entry name" value="Condensation_dom"/>
</dbReference>
<reference evidence="8 9" key="1">
    <citation type="submission" date="2021-03" db="EMBL/GenBank/DDBJ databases">
        <title>Genomic Encyclopedia of Type Strains, Phase IV (KMG-IV): sequencing the most valuable type-strain genomes for metagenomic binning, comparative biology and taxonomic classification.</title>
        <authorList>
            <person name="Goeker M."/>
        </authorList>
    </citation>
    <scope>NUCLEOTIDE SEQUENCE [LARGE SCALE GENOMIC DNA]</scope>
    <source>
        <strain evidence="8 9">DSM 41954</strain>
    </source>
</reference>
<dbReference type="InterPro" id="IPR020806">
    <property type="entry name" value="PKS_PP-bd"/>
</dbReference>
<dbReference type="InterPro" id="IPR036736">
    <property type="entry name" value="ACP-like_sf"/>
</dbReference>
<organism evidence="8 9">
    <name type="scientific">Streptomyces iranensis</name>
    <dbReference type="NCBI Taxonomy" id="576784"/>
    <lineage>
        <taxon>Bacteria</taxon>
        <taxon>Bacillati</taxon>
        <taxon>Actinomycetota</taxon>
        <taxon>Actinomycetes</taxon>
        <taxon>Kitasatosporales</taxon>
        <taxon>Streptomycetaceae</taxon>
        <taxon>Streptomyces</taxon>
        <taxon>Streptomyces violaceusniger group</taxon>
    </lineage>
</organism>
<dbReference type="SMART" id="SM00823">
    <property type="entry name" value="PKS_PP"/>
    <property type="match status" value="1"/>
</dbReference>
<keyword evidence="3" id="KW-0597">Phosphoprotein</keyword>
<dbReference type="InterPro" id="IPR045851">
    <property type="entry name" value="AMP-bd_C_sf"/>
</dbReference>
<name>A0ABS4N3L5_9ACTN</name>
<evidence type="ECO:0000313" key="9">
    <source>
        <dbReference type="Proteomes" id="UP000756710"/>
    </source>
</evidence>
<comment type="caution">
    <text evidence="8">The sequence shown here is derived from an EMBL/GenBank/DDBJ whole genome shotgun (WGS) entry which is preliminary data.</text>
</comment>
<evidence type="ECO:0000256" key="1">
    <source>
        <dbReference type="ARBA" id="ARBA00001957"/>
    </source>
</evidence>